<dbReference type="PANTHER" id="PTHR11001">
    <property type="entry name" value="MITOCHONDRIAL FISSION PROCESS PROTEIN 1"/>
    <property type="match status" value="1"/>
</dbReference>
<gene>
    <name evidence="4" type="ORF">VP01_4421g1</name>
</gene>
<dbReference type="GO" id="GO:0005739">
    <property type="term" value="C:mitochondrion"/>
    <property type="evidence" value="ECO:0007669"/>
    <property type="project" value="TreeGrafter"/>
</dbReference>
<dbReference type="VEuPathDB" id="FungiDB:VP01_4421g1"/>
<evidence type="ECO:0000256" key="1">
    <source>
        <dbReference type="ARBA" id="ARBA00009224"/>
    </source>
</evidence>
<reference evidence="4 5" key="1">
    <citation type="submission" date="2015-08" db="EMBL/GenBank/DDBJ databases">
        <title>Next Generation Sequencing and Analysis of the Genome of Puccinia sorghi L Schw, the Causal Agent of Maize Common Rust.</title>
        <authorList>
            <person name="Rochi L."/>
            <person name="Burguener G."/>
            <person name="Darino M."/>
            <person name="Turjanski A."/>
            <person name="Kreff E."/>
            <person name="Dieguez M.J."/>
            <person name="Sacco F."/>
        </authorList>
    </citation>
    <scope>NUCLEOTIDE SEQUENCE [LARGE SCALE GENOMIC DNA]</scope>
    <source>
        <strain evidence="4 5">RO10H11247</strain>
    </source>
</reference>
<dbReference type="GO" id="GO:0000266">
    <property type="term" value="P:mitochondrial fission"/>
    <property type="evidence" value="ECO:0007669"/>
    <property type="project" value="TreeGrafter"/>
</dbReference>
<protein>
    <recommendedName>
        <fullName evidence="2">Mitochondrial fission process protein 1</fullName>
    </recommendedName>
    <alternativeName>
        <fullName evidence="3">Mitochondrial 18 kDa protein</fullName>
    </alternativeName>
</protein>
<evidence type="ECO:0000256" key="2">
    <source>
        <dbReference type="ARBA" id="ARBA00017835"/>
    </source>
</evidence>
<dbReference type="AlphaFoldDB" id="A0A0L6UQE8"/>
<dbReference type="Proteomes" id="UP000037035">
    <property type="component" value="Unassembled WGS sequence"/>
</dbReference>
<dbReference type="OrthoDB" id="424969at2759"/>
<dbReference type="InterPro" id="IPR019560">
    <property type="entry name" value="Mitochondrial_18_kDa_protein"/>
</dbReference>
<comment type="similarity">
    <text evidence="1">Belongs to the MTFP1 family.</text>
</comment>
<evidence type="ECO:0000256" key="3">
    <source>
        <dbReference type="ARBA" id="ARBA00029631"/>
    </source>
</evidence>
<comment type="caution">
    <text evidence="4">The sequence shown here is derived from an EMBL/GenBank/DDBJ whole genome shotgun (WGS) entry which is preliminary data.</text>
</comment>
<keyword evidence="5" id="KW-1185">Reference proteome</keyword>
<dbReference type="EMBL" id="LAVV01009526">
    <property type="protein sequence ID" value="KNZ50447.1"/>
    <property type="molecule type" value="Genomic_DNA"/>
</dbReference>
<organism evidence="4 5">
    <name type="scientific">Puccinia sorghi</name>
    <dbReference type="NCBI Taxonomy" id="27349"/>
    <lineage>
        <taxon>Eukaryota</taxon>
        <taxon>Fungi</taxon>
        <taxon>Dikarya</taxon>
        <taxon>Basidiomycota</taxon>
        <taxon>Pucciniomycotina</taxon>
        <taxon>Pucciniomycetes</taxon>
        <taxon>Pucciniales</taxon>
        <taxon>Pucciniaceae</taxon>
        <taxon>Puccinia</taxon>
    </lineage>
</organism>
<proteinExistence type="inferred from homology"/>
<evidence type="ECO:0000313" key="5">
    <source>
        <dbReference type="Proteomes" id="UP000037035"/>
    </source>
</evidence>
<dbReference type="PANTHER" id="PTHR11001:SF2">
    <property type="entry name" value="MITOCHONDRIAL FISSION PROCESS PROTEIN 1"/>
    <property type="match status" value="1"/>
</dbReference>
<name>A0A0L6UQE8_9BASI</name>
<dbReference type="Pfam" id="PF10558">
    <property type="entry name" value="MTP18"/>
    <property type="match status" value="1"/>
</dbReference>
<evidence type="ECO:0000313" key="4">
    <source>
        <dbReference type="EMBL" id="KNZ50447.1"/>
    </source>
</evidence>
<sequence>MPDKVESLPERIADGRIELVPLAPFRSTDTAARYLALIARIRPLLIPASRYLAYTSDVGEAFRPVVNPKVVTTAYGVSIAYVVGDVAYEGWKGHLQAKGDPNDNLVIALKVARRAAFQGTASKSCLHMTHYGMLFPALLARFNRVATLNAPSDNVHSAVRYSKKFIFSKMANPRFHYLGPTAGKIFIPIHPLEYVHVLVGLGIIPFLPTLFDEPVEHFVNKAFDQIERNILGKSIPERTDVQPRSDL</sequence>
<accession>A0A0L6UQE8</accession>